<comment type="caution">
    <text evidence="1">The sequence shown here is derived from an EMBL/GenBank/DDBJ whole genome shotgun (WGS) entry which is preliminary data.</text>
</comment>
<dbReference type="EMBL" id="JAESVG020000002">
    <property type="protein sequence ID" value="KAG8630793.1"/>
    <property type="molecule type" value="Genomic_DNA"/>
</dbReference>
<proteinExistence type="predicted"/>
<dbReference type="InterPro" id="IPR054208">
    <property type="entry name" value="DUF6914"/>
</dbReference>
<organism evidence="1 2">
    <name type="scientific">Elsinoe batatas</name>
    <dbReference type="NCBI Taxonomy" id="2601811"/>
    <lineage>
        <taxon>Eukaryota</taxon>
        <taxon>Fungi</taxon>
        <taxon>Dikarya</taxon>
        <taxon>Ascomycota</taxon>
        <taxon>Pezizomycotina</taxon>
        <taxon>Dothideomycetes</taxon>
        <taxon>Dothideomycetidae</taxon>
        <taxon>Myriangiales</taxon>
        <taxon>Elsinoaceae</taxon>
        <taxon>Elsinoe</taxon>
    </lineage>
</organism>
<sequence>MAKPGTHLEYLVTLQYRDRHSVGAERQRLGLSAFHWSVTIHLHTGSKHEYHRYDVTDAIILNEAGEDVNPDRNWVYRHQTTSTLPEVVRYLGAVRIPSASPSHVRTSEDLDGFFKRLPVPKVSKEREENCLSWARSAIDALREGGRVDQSFDVDEMMAFALSHADERIKDFKNTPEIVDYPPKPEKQSMLKSFLDRVKRTKA</sequence>
<evidence type="ECO:0000313" key="1">
    <source>
        <dbReference type="EMBL" id="KAG8630793.1"/>
    </source>
</evidence>
<protein>
    <submittedName>
        <fullName evidence="1">Uncharacterized protein</fullName>
    </submittedName>
</protein>
<evidence type="ECO:0000313" key="2">
    <source>
        <dbReference type="Proteomes" id="UP000809789"/>
    </source>
</evidence>
<reference evidence="1" key="1">
    <citation type="submission" date="2021-07" db="EMBL/GenBank/DDBJ databases">
        <title>Elsinoe batatas strain:CRI-CJ2 Genome sequencing and assembly.</title>
        <authorList>
            <person name="Huang L."/>
        </authorList>
    </citation>
    <scope>NUCLEOTIDE SEQUENCE</scope>
    <source>
        <strain evidence="1">CRI-CJ2</strain>
    </source>
</reference>
<gene>
    <name evidence="1" type="ORF">KVT40_002412</name>
</gene>
<accession>A0A8K0PKN4</accession>
<name>A0A8K0PKN4_9PEZI</name>
<keyword evidence="2" id="KW-1185">Reference proteome</keyword>
<dbReference type="Proteomes" id="UP000809789">
    <property type="component" value="Unassembled WGS sequence"/>
</dbReference>
<dbReference type="OrthoDB" id="4924482at2759"/>
<dbReference type="Pfam" id="PF21858">
    <property type="entry name" value="DUF6914"/>
    <property type="match status" value="1"/>
</dbReference>
<dbReference type="AlphaFoldDB" id="A0A8K0PKN4"/>